<dbReference type="Proteomes" id="UP001642484">
    <property type="component" value="Unassembled WGS sequence"/>
</dbReference>
<evidence type="ECO:0000313" key="1">
    <source>
        <dbReference type="EMBL" id="CAK9032578.1"/>
    </source>
</evidence>
<organism evidence="1 2">
    <name type="scientific">Durusdinium trenchii</name>
    <dbReference type="NCBI Taxonomy" id="1381693"/>
    <lineage>
        <taxon>Eukaryota</taxon>
        <taxon>Sar</taxon>
        <taxon>Alveolata</taxon>
        <taxon>Dinophyceae</taxon>
        <taxon>Suessiales</taxon>
        <taxon>Symbiodiniaceae</taxon>
        <taxon>Durusdinium</taxon>
    </lineage>
</organism>
<keyword evidence="2" id="KW-1185">Reference proteome</keyword>
<accession>A0ABP0L0A4</accession>
<gene>
    <name evidence="1" type="ORF">CCMP2556_LOCUS18729</name>
</gene>
<reference evidence="1 2" key="1">
    <citation type="submission" date="2024-02" db="EMBL/GenBank/DDBJ databases">
        <authorList>
            <person name="Chen Y."/>
            <person name="Shah S."/>
            <person name="Dougan E. K."/>
            <person name="Thang M."/>
            <person name="Chan C."/>
        </authorList>
    </citation>
    <scope>NUCLEOTIDE SEQUENCE [LARGE SCALE GENOMIC DNA]</scope>
</reference>
<name>A0ABP0L0A4_9DINO</name>
<dbReference type="EMBL" id="CAXAMN010010761">
    <property type="protein sequence ID" value="CAK9032578.1"/>
    <property type="molecule type" value="Genomic_DNA"/>
</dbReference>
<proteinExistence type="predicted"/>
<sequence length="495" mass="56093">MATSSNAMDFAVEVMQGLETEEVEAVTETIKAVTLEGGSEEAAAVEANPLLRMMEEKGGPDHIACGSCGKFSSHRRMIRSGLICSESMVDGEVFKKFLKICCRCWQQEKKLATGTCELEEACKDVLEFNSKMQTERSDCYKRAKEAAAKSEGSVRERRKLLKEYCQSFIQAIVAADLFGALASAAARYEKILEHRKSLEASLMALDPNLMAEAKELSQMKDWSLIYSVDQVAQVRMADDRFVKQVKLVDEKIMEHDLLYENEAQETAFGGDRGTQKVMEYEDRIGVTKQGEPVMMLFFMCPGCGIYMGSKMWKVFGENLTSGQRWYCGINWAEFNRQHPKMFADLLTRHGSQQRLEEAVGHHFCGRRYRPFAHGAAAILEWKGSDGKWFCIRADLPPEPLMIEIQKVQEAFTTAWQELSYQELYDSIPHTQPKTNILPLYQVPGIGKYDLEAHRKAASPVMDQQKWCQLCIAVAEHKPELFKDLFLVAKNYKAPV</sequence>
<comment type="caution">
    <text evidence="1">The sequence shown here is derived from an EMBL/GenBank/DDBJ whole genome shotgun (WGS) entry which is preliminary data.</text>
</comment>
<protein>
    <submittedName>
        <fullName evidence="1">Uncharacterized protein</fullName>
    </submittedName>
</protein>
<evidence type="ECO:0000313" key="2">
    <source>
        <dbReference type="Proteomes" id="UP001642484"/>
    </source>
</evidence>